<evidence type="ECO:0000313" key="1">
    <source>
        <dbReference type="EMBL" id="MPR30463.1"/>
    </source>
</evidence>
<protein>
    <submittedName>
        <fullName evidence="1">Response regulator</fullName>
    </submittedName>
</protein>
<dbReference type="Proteomes" id="UP000403266">
    <property type="component" value="Unassembled WGS sequence"/>
</dbReference>
<organism evidence="1 2">
    <name type="scientific">Microvirga tunisiensis</name>
    <dbReference type="NCBI Taxonomy" id="2108360"/>
    <lineage>
        <taxon>Bacteria</taxon>
        <taxon>Pseudomonadati</taxon>
        <taxon>Pseudomonadota</taxon>
        <taxon>Alphaproteobacteria</taxon>
        <taxon>Hyphomicrobiales</taxon>
        <taxon>Methylobacteriaceae</taxon>
        <taxon>Microvirga</taxon>
    </lineage>
</organism>
<dbReference type="SUPFAM" id="SSF52172">
    <property type="entry name" value="CheY-like"/>
    <property type="match status" value="1"/>
</dbReference>
<name>A0A5N7MU03_9HYPH</name>
<comment type="caution">
    <text evidence="1">The sequence shown here is derived from an EMBL/GenBank/DDBJ whole genome shotgun (WGS) entry which is preliminary data.</text>
</comment>
<proteinExistence type="predicted"/>
<dbReference type="EMBL" id="VOSK01000373">
    <property type="protein sequence ID" value="MPR30463.1"/>
    <property type="molecule type" value="Genomic_DNA"/>
</dbReference>
<dbReference type="Gene3D" id="3.40.50.2300">
    <property type="match status" value="1"/>
</dbReference>
<dbReference type="InterPro" id="IPR011006">
    <property type="entry name" value="CheY-like_superfamily"/>
</dbReference>
<dbReference type="AlphaFoldDB" id="A0A5N7MU03"/>
<accession>A0A5N7MU03</accession>
<gene>
    <name evidence="1" type="ORF">FS320_37000</name>
</gene>
<keyword evidence="2" id="KW-1185">Reference proteome</keyword>
<sequence>MAGMTTASSLVSYGFEILLASSVEEAEHLLRTNGRISALVIDTDLGQAGISLSLAKDARVSDPELKVIYTSRMPFRLRDAEKVSGAPCVRTPYRPHQLAGVITQLIRRQATEEAEAYAA</sequence>
<reference evidence="1 2" key="1">
    <citation type="journal article" date="2019" name="Syst. Appl. Microbiol.">
        <title>Microvirga tunisiensis sp. nov., a root nodule symbiotic bacterium isolated from Lupinus micranthus and L. luteus grown in Northern Tunisia.</title>
        <authorList>
            <person name="Msaddak A."/>
            <person name="Rejili M."/>
            <person name="Duran D."/>
            <person name="Mars M."/>
            <person name="Palacios J.M."/>
            <person name="Ruiz-Argueso T."/>
            <person name="Rey L."/>
            <person name="Imperial J."/>
        </authorList>
    </citation>
    <scope>NUCLEOTIDE SEQUENCE [LARGE SCALE GENOMIC DNA]</scope>
    <source>
        <strain evidence="1 2">Lmie10</strain>
    </source>
</reference>
<evidence type="ECO:0000313" key="2">
    <source>
        <dbReference type="Proteomes" id="UP000403266"/>
    </source>
</evidence>